<dbReference type="Gene3D" id="3.40.1440.10">
    <property type="entry name" value="GIY-YIG endonuclease"/>
    <property type="match status" value="1"/>
</dbReference>
<comment type="similarity">
    <text evidence="1">Belongs to the UPF0213 family.</text>
</comment>
<evidence type="ECO:0000313" key="3">
    <source>
        <dbReference type="EMBL" id="MFD2517051.1"/>
    </source>
</evidence>
<dbReference type="InterPro" id="IPR000305">
    <property type="entry name" value="GIY-YIG_endonuc"/>
</dbReference>
<dbReference type="CDD" id="cd10448">
    <property type="entry name" value="GIY-YIG_unchar_3"/>
    <property type="match status" value="1"/>
</dbReference>
<dbReference type="PROSITE" id="PS50164">
    <property type="entry name" value="GIY_YIG"/>
    <property type="match status" value="1"/>
</dbReference>
<evidence type="ECO:0000259" key="2">
    <source>
        <dbReference type="PROSITE" id="PS50164"/>
    </source>
</evidence>
<dbReference type="EMBL" id="JBHULT010000006">
    <property type="protein sequence ID" value="MFD2517051.1"/>
    <property type="molecule type" value="Genomic_DNA"/>
</dbReference>
<dbReference type="InterPro" id="IPR050190">
    <property type="entry name" value="UPF0213_domain"/>
</dbReference>
<dbReference type="Pfam" id="PF01541">
    <property type="entry name" value="GIY-YIG"/>
    <property type="match status" value="1"/>
</dbReference>
<reference evidence="4" key="1">
    <citation type="journal article" date="2019" name="Int. J. Syst. Evol. Microbiol.">
        <title>The Global Catalogue of Microorganisms (GCM) 10K type strain sequencing project: providing services to taxonomists for standard genome sequencing and annotation.</title>
        <authorList>
            <consortium name="The Broad Institute Genomics Platform"/>
            <consortium name="The Broad Institute Genome Sequencing Center for Infectious Disease"/>
            <person name="Wu L."/>
            <person name="Ma J."/>
        </authorList>
    </citation>
    <scope>NUCLEOTIDE SEQUENCE [LARGE SCALE GENOMIC DNA]</scope>
    <source>
        <strain evidence="4">KCTC 42585</strain>
    </source>
</reference>
<dbReference type="InterPro" id="IPR035901">
    <property type="entry name" value="GIY-YIG_endonuc_sf"/>
</dbReference>
<dbReference type="SUPFAM" id="SSF82771">
    <property type="entry name" value="GIY-YIG endonuclease"/>
    <property type="match status" value="1"/>
</dbReference>
<keyword evidence="4" id="KW-1185">Reference proteome</keyword>
<evidence type="ECO:0000313" key="4">
    <source>
        <dbReference type="Proteomes" id="UP001597468"/>
    </source>
</evidence>
<protein>
    <submittedName>
        <fullName evidence="3">GIY-YIG nuclease family protein</fullName>
    </submittedName>
</protein>
<comment type="caution">
    <text evidence="3">The sequence shown here is derived from an EMBL/GenBank/DDBJ whole genome shotgun (WGS) entry which is preliminary data.</text>
</comment>
<dbReference type="PANTHER" id="PTHR34477:SF5">
    <property type="entry name" value="BSL5627 PROTEIN"/>
    <property type="match status" value="1"/>
</dbReference>
<dbReference type="PANTHER" id="PTHR34477">
    <property type="entry name" value="UPF0213 PROTEIN YHBQ"/>
    <property type="match status" value="1"/>
</dbReference>
<feature type="domain" description="GIY-YIG" evidence="2">
    <location>
        <begin position="2"/>
        <end position="78"/>
    </location>
</feature>
<evidence type="ECO:0000256" key="1">
    <source>
        <dbReference type="ARBA" id="ARBA00007435"/>
    </source>
</evidence>
<gene>
    <name evidence="3" type="ORF">ACFSTG_04035</name>
</gene>
<dbReference type="RefSeq" id="WP_380748725.1">
    <property type="nucleotide sequence ID" value="NZ_JBHULT010000006.1"/>
</dbReference>
<accession>A0ABW5IUF8</accession>
<dbReference type="Proteomes" id="UP001597468">
    <property type="component" value="Unassembled WGS sequence"/>
</dbReference>
<name>A0ABW5IUF8_9FLAO</name>
<organism evidence="3 4">
    <name type="scientific">Salinimicrobium flavum</name>
    <dbReference type="NCBI Taxonomy" id="1737065"/>
    <lineage>
        <taxon>Bacteria</taxon>
        <taxon>Pseudomonadati</taxon>
        <taxon>Bacteroidota</taxon>
        <taxon>Flavobacteriia</taxon>
        <taxon>Flavobacteriales</taxon>
        <taxon>Flavobacteriaceae</taxon>
        <taxon>Salinimicrobium</taxon>
    </lineage>
</organism>
<proteinExistence type="inferred from homology"/>
<sequence>MLFSYTYMMSNVHHTVIYTGVTSNLLKRVYQHKTKAYKGFTSRYSCDKLVFFQEFTNISEAIEFEKKIKAGSRAKKEKLISQQNPDWNDLSDGWVFTF</sequence>